<evidence type="ECO:0000313" key="15">
    <source>
        <dbReference type="EMBL" id="CRL35851.1"/>
    </source>
</evidence>
<evidence type="ECO:0000313" key="17">
    <source>
        <dbReference type="Proteomes" id="UP000049472"/>
    </source>
</evidence>
<feature type="compositionally biased region" description="Low complexity" evidence="12">
    <location>
        <begin position="53"/>
        <end position="87"/>
    </location>
</feature>
<reference evidence="17" key="1">
    <citation type="submission" date="2015-05" db="EMBL/GenBank/DDBJ databases">
        <authorList>
            <consortium name="Pathogen Informatics"/>
        </authorList>
    </citation>
    <scope>NUCLEOTIDE SEQUENCE [LARGE SCALE GENOMIC DNA]</scope>
    <source>
        <strain evidence="17">T1-815</strain>
    </source>
</reference>
<reference evidence="16 18" key="3">
    <citation type="journal article" date="2019" name="Nat. Med.">
        <title>A library of human gut bacterial isolates paired with longitudinal multiomics data enables mechanistic microbiome research.</title>
        <authorList>
            <person name="Poyet M."/>
            <person name="Groussin M."/>
            <person name="Gibbons S.M."/>
            <person name="Avila-Pacheco J."/>
            <person name="Jiang X."/>
            <person name="Kearney S.M."/>
            <person name="Perrotta A.R."/>
            <person name="Berdy B."/>
            <person name="Zhao S."/>
            <person name="Lieberman T.D."/>
            <person name="Swanson P.K."/>
            <person name="Smith M."/>
            <person name="Roesemann S."/>
            <person name="Alexander J.E."/>
            <person name="Rich S.A."/>
            <person name="Livny J."/>
            <person name="Vlamakis H."/>
            <person name="Clish C."/>
            <person name="Bullock K."/>
            <person name="Deik A."/>
            <person name="Scott J."/>
            <person name="Pierce K.A."/>
            <person name="Xavier R.J."/>
            <person name="Alm E.J."/>
        </authorList>
    </citation>
    <scope>NUCLEOTIDE SEQUENCE [LARGE SCALE GENOMIC DNA]</scope>
    <source>
        <strain evidence="16 18">BIOML-A5</strain>
    </source>
</reference>
<protein>
    <recommendedName>
        <fullName evidence="11">Peptidyl-prolyl cis-trans isomerase</fullName>
        <ecNumber evidence="11">5.2.1.8</ecNumber>
    </recommendedName>
</protein>
<evidence type="ECO:0000256" key="11">
    <source>
        <dbReference type="RuleBase" id="RU003915"/>
    </source>
</evidence>
<dbReference type="RefSeq" id="WP_055061507.1">
    <property type="nucleotide sequence ID" value="NZ_CVRQ01000015.1"/>
</dbReference>
<evidence type="ECO:0000256" key="7">
    <source>
        <dbReference type="ARBA" id="ARBA00023235"/>
    </source>
</evidence>
<keyword evidence="7 10" id="KW-0413">Isomerase</keyword>
<dbReference type="PROSITE" id="PS50059">
    <property type="entry name" value="FKBP_PPIASE"/>
    <property type="match status" value="1"/>
</dbReference>
<sequence length="185" mass="19929">MNKQNKKIAQEKRRIEREKAEKKAKVVNLLKFWVPVVAVVVVVIVLIWAVATSGGSSSNSTDGTETASQTTESQASETQSSDSQTEAATLNTETDTVAENGDKVNIDYTGYMDGEKFEGGSTDGQGTDLVLGSGSYIDGFEDGVVGHKVGETFDLNLKFPDDYKVNTELAGKDVTFEVTLNGVYK</sequence>
<comment type="subcellular location">
    <subcellularLocation>
        <location evidence="2">Cytoplasm</location>
    </subcellularLocation>
</comment>
<evidence type="ECO:0000256" key="6">
    <source>
        <dbReference type="ARBA" id="ARBA00023186"/>
    </source>
</evidence>
<reference evidence="15" key="2">
    <citation type="submission" date="2015-05" db="EMBL/GenBank/DDBJ databases">
        <authorList>
            <person name="Wang D.B."/>
            <person name="Wang M."/>
        </authorList>
    </citation>
    <scope>NUCLEOTIDE SEQUENCE [LARGE SCALE GENOMIC DNA]</scope>
    <source>
        <strain evidence="15">T1-815</strain>
    </source>
</reference>
<evidence type="ECO:0000259" key="14">
    <source>
        <dbReference type="PROSITE" id="PS50059"/>
    </source>
</evidence>
<keyword evidence="8" id="KW-0131">Cell cycle</keyword>
<dbReference type="InterPro" id="IPR001179">
    <property type="entry name" value="PPIase_FKBP_dom"/>
</dbReference>
<keyword evidence="13" id="KW-0812">Transmembrane</keyword>
<keyword evidence="13" id="KW-1133">Transmembrane helix</keyword>
<dbReference type="EMBL" id="WKQV01000001">
    <property type="protein sequence ID" value="MSD25988.1"/>
    <property type="molecule type" value="Genomic_DNA"/>
</dbReference>
<dbReference type="Proteomes" id="UP000465607">
    <property type="component" value="Unassembled WGS sequence"/>
</dbReference>
<evidence type="ECO:0000256" key="3">
    <source>
        <dbReference type="ARBA" id="ARBA00005464"/>
    </source>
</evidence>
<dbReference type="InterPro" id="IPR046357">
    <property type="entry name" value="PPIase_dom_sf"/>
</dbReference>
<evidence type="ECO:0000256" key="8">
    <source>
        <dbReference type="ARBA" id="ARBA00023306"/>
    </source>
</evidence>
<keyword evidence="5 10" id="KW-0697">Rotamase</keyword>
<dbReference type="FunFam" id="3.10.50.40:FF:000001">
    <property type="entry name" value="Trigger factor"/>
    <property type="match status" value="1"/>
</dbReference>
<keyword evidence="17" id="KW-1185">Reference proteome</keyword>
<name>A0A0M6WJR0_9FIRM</name>
<dbReference type="Pfam" id="PF00254">
    <property type="entry name" value="FKBP_C"/>
    <property type="match status" value="1"/>
</dbReference>
<evidence type="ECO:0000256" key="10">
    <source>
        <dbReference type="PROSITE-ProRule" id="PRU00277"/>
    </source>
</evidence>
<feature type="transmembrane region" description="Helical" evidence="13">
    <location>
        <begin position="32"/>
        <end position="51"/>
    </location>
</feature>
<evidence type="ECO:0000256" key="13">
    <source>
        <dbReference type="SAM" id="Phobius"/>
    </source>
</evidence>
<dbReference type="GO" id="GO:0051301">
    <property type="term" value="P:cell division"/>
    <property type="evidence" value="ECO:0007669"/>
    <property type="project" value="UniProtKB-KW"/>
</dbReference>
<feature type="region of interest" description="Disordered" evidence="12">
    <location>
        <begin position="53"/>
        <end position="101"/>
    </location>
</feature>
<evidence type="ECO:0000256" key="5">
    <source>
        <dbReference type="ARBA" id="ARBA00023110"/>
    </source>
</evidence>
<evidence type="ECO:0000256" key="2">
    <source>
        <dbReference type="ARBA" id="ARBA00004496"/>
    </source>
</evidence>
<dbReference type="Proteomes" id="UP000049472">
    <property type="component" value="Unassembled WGS sequence"/>
</dbReference>
<dbReference type="GO" id="GO:0005737">
    <property type="term" value="C:cytoplasm"/>
    <property type="evidence" value="ECO:0007669"/>
    <property type="project" value="UniProtKB-SubCell"/>
</dbReference>
<dbReference type="EMBL" id="CVRQ01000015">
    <property type="protein sequence ID" value="CRL35851.1"/>
    <property type="molecule type" value="Genomic_DNA"/>
</dbReference>
<keyword evidence="4" id="KW-0132">Cell division</keyword>
<evidence type="ECO:0000256" key="4">
    <source>
        <dbReference type="ARBA" id="ARBA00022618"/>
    </source>
</evidence>
<organism evidence="15 17">
    <name type="scientific">Agathobacter rectalis</name>
    <dbReference type="NCBI Taxonomy" id="39491"/>
    <lineage>
        <taxon>Bacteria</taxon>
        <taxon>Bacillati</taxon>
        <taxon>Bacillota</taxon>
        <taxon>Clostridia</taxon>
        <taxon>Lachnospirales</taxon>
        <taxon>Lachnospiraceae</taxon>
        <taxon>Agathobacter</taxon>
    </lineage>
</organism>
<dbReference type="SUPFAM" id="SSF54534">
    <property type="entry name" value="FKBP-like"/>
    <property type="match status" value="1"/>
</dbReference>
<evidence type="ECO:0000256" key="1">
    <source>
        <dbReference type="ARBA" id="ARBA00000971"/>
    </source>
</evidence>
<evidence type="ECO:0000313" key="16">
    <source>
        <dbReference type="EMBL" id="MSD25988.1"/>
    </source>
</evidence>
<comment type="similarity">
    <text evidence="3">Belongs to the FKBP-type PPIase family. Tig subfamily.</text>
</comment>
<proteinExistence type="inferred from homology"/>
<accession>A0A0M6WJR0</accession>
<dbReference type="AlphaFoldDB" id="A0A0M6WJR0"/>
<dbReference type="Gene3D" id="3.10.50.40">
    <property type="match status" value="1"/>
</dbReference>
<dbReference type="EC" id="5.2.1.8" evidence="11"/>
<comment type="function">
    <text evidence="9">Involved in protein export. Acts as a chaperone by maintaining the newly synthesized protein in an open conformation. Functions as a peptidyl-prolyl cis-trans isomerase.</text>
</comment>
<feature type="compositionally biased region" description="Polar residues" evidence="12">
    <location>
        <begin position="88"/>
        <end position="97"/>
    </location>
</feature>
<evidence type="ECO:0000313" key="18">
    <source>
        <dbReference type="Proteomes" id="UP000465607"/>
    </source>
</evidence>
<comment type="catalytic activity">
    <reaction evidence="1 10 11">
        <text>[protein]-peptidylproline (omega=180) = [protein]-peptidylproline (omega=0)</text>
        <dbReference type="Rhea" id="RHEA:16237"/>
        <dbReference type="Rhea" id="RHEA-COMP:10747"/>
        <dbReference type="Rhea" id="RHEA-COMP:10748"/>
        <dbReference type="ChEBI" id="CHEBI:83833"/>
        <dbReference type="ChEBI" id="CHEBI:83834"/>
        <dbReference type="EC" id="5.2.1.8"/>
    </reaction>
</comment>
<feature type="domain" description="PPIase FKBP-type" evidence="14">
    <location>
        <begin position="101"/>
        <end position="163"/>
    </location>
</feature>
<evidence type="ECO:0000256" key="12">
    <source>
        <dbReference type="SAM" id="MobiDB-lite"/>
    </source>
</evidence>
<keyword evidence="13" id="KW-0472">Membrane</keyword>
<evidence type="ECO:0000256" key="9">
    <source>
        <dbReference type="ARBA" id="ARBA00024849"/>
    </source>
</evidence>
<keyword evidence="6" id="KW-0143">Chaperone</keyword>
<dbReference type="GO" id="GO:0003755">
    <property type="term" value="F:peptidyl-prolyl cis-trans isomerase activity"/>
    <property type="evidence" value="ECO:0007669"/>
    <property type="project" value="UniProtKB-UniRule"/>
</dbReference>
<gene>
    <name evidence="16" type="ORF">GKE44_02075</name>
    <name evidence="15" type="ORF">T1815_11881</name>
</gene>